<name>A0ABR3QY64_9PLEO</name>
<reference evidence="1 2" key="1">
    <citation type="submission" date="2024-02" db="EMBL/GenBank/DDBJ databases">
        <title>De novo assembly and annotation of 12 fungi associated with fruit tree decline syndrome in Ontario, Canada.</title>
        <authorList>
            <person name="Sulman M."/>
            <person name="Ellouze W."/>
            <person name="Ilyukhin E."/>
        </authorList>
    </citation>
    <scope>NUCLEOTIDE SEQUENCE [LARGE SCALE GENOMIC DNA]</scope>
    <source>
        <strain evidence="1 2">M42-189</strain>
    </source>
</reference>
<comment type="caution">
    <text evidence="1">The sequence shown here is derived from an EMBL/GenBank/DDBJ whole genome shotgun (WGS) entry which is preliminary data.</text>
</comment>
<dbReference type="Proteomes" id="UP001521785">
    <property type="component" value="Unassembled WGS sequence"/>
</dbReference>
<proteinExistence type="predicted"/>
<protein>
    <submittedName>
        <fullName evidence="1">Uncharacterized protein</fullName>
    </submittedName>
</protein>
<gene>
    <name evidence="1" type="ORF">SLS60_008687</name>
</gene>
<dbReference type="EMBL" id="JAKJXO020000013">
    <property type="protein sequence ID" value="KAL1597105.1"/>
    <property type="molecule type" value="Genomic_DNA"/>
</dbReference>
<accession>A0ABR3QY64</accession>
<evidence type="ECO:0000313" key="1">
    <source>
        <dbReference type="EMBL" id="KAL1597105.1"/>
    </source>
</evidence>
<keyword evidence="2" id="KW-1185">Reference proteome</keyword>
<sequence>MSFQHPTICQRWLETLRDHPQDQVVSTAQVERLSYRTWGLRIYRTSYTPSTDQQWQDLILKIQSEAKTATASVTESNEDDPDFQKLWSLFHLDVHSDATSLSGLDMDQLREVHRKNNAGLNLNDEYTFCTQGVFLLADEEVFADGNAWIKCVQADYVAADYVPKNPRYPTQRYFGWMKMTTRSVADLWYQLGIFRGLEVIAPQTIGGMHLVVWDWD</sequence>
<evidence type="ECO:0000313" key="2">
    <source>
        <dbReference type="Proteomes" id="UP001521785"/>
    </source>
</evidence>
<organism evidence="1 2">
    <name type="scientific">Paraconiothyrium brasiliense</name>
    <dbReference type="NCBI Taxonomy" id="300254"/>
    <lineage>
        <taxon>Eukaryota</taxon>
        <taxon>Fungi</taxon>
        <taxon>Dikarya</taxon>
        <taxon>Ascomycota</taxon>
        <taxon>Pezizomycotina</taxon>
        <taxon>Dothideomycetes</taxon>
        <taxon>Pleosporomycetidae</taxon>
        <taxon>Pleosporales</taxon>
        <taxon>Massarineae</taxon>
        <taxon>Didymosphaeriaceae</taxon>
        <taxon>Paraconiothyrium</taxon>
    </lineage>
</organism>